<sequence length="45" mass="5250">MGSGQISFKKVRNMRFKEDVCADLSLKNTTNRKVAQKLYDEEEIQ</sequence>
<proteinExistence type="predicted"/>
<comment type="caution">
    <text evidence="1">The sequence shown here is derived from an EMBL/GenBank/DDBJ whole genome shotgun (WGS) entry which is preliminary data.</text>
</comment>
<dbReference type="EMBL" id="LOEE01000055">
    <property type="protein sequence ID" value="KXG74395.1"/>
    <property type="molecule type" value="Genomic_DNA"/>
</dbReference>
<accession>A0A140L1H0</accession>
<reference evidence="1 2" key="1">
    <citation type="submission" date="2015-12" db="EMBL/GenBank/DDBJ databases">
        <title>Draft genome sequence of the thermoanaerobe Thermotalea metallivorans, an isolate from the runoff channel of the Great Artesian Basin, Australia.</title>
        <authorList>
            <person name="Patel B.K."/>
        </authorList>
    </citation>
    <scope>NUCLEOTIDE SEQUENCE [LARGE SCALE GENOMIC DNA]</scope>
    <source>
        <strain evidence="1 2">B2-1</strain>
    </source>
</reference>
<keyword evidence="2" id="KW-1185">Reference proteome</keyword>
<name>A0A140L1H0_9FIRM</name>
<dbReference type="Proteomes" id="UP000070456">
    <property type="component" value="Unassembled WGS sequence"/>
</dbReference>
<organism evidence="1 2">
    <name type="scientific">Thermotalea metallivorans</name>
    <dbReference type="NCBI Taxonomy" id="520762"/>
    <lineage>
        <taxon>Bacteria</taxon>
        <taxon>Bacillati</taxon>
        <taxon>Bacillota</taxon>
        <taxon>Clostridia</taxon>
        <taxon>Peptostreptococcales</taxon>
        <taxon>Thermotaleaceae</taxon>
        <taxon>Thermotalea</taxon>
    </lineage>
</organism>
<dbReference type="AlphaFoldDB" id="A0A140L1H0"/>
<evidence type="ECO:0000313" key="1">
    <source>
        <dbReference type="EMBL" id="KXG74395.1"/>
    </source>
</evidence>
<evidence type="ECO:0000313" key="2">
    <source>
        <dbReference type="Proteomes" id="UP000070456"/>
    </source>
</evidence>
<gene>
    <name evidence="1" type="ORF">AN619_23780</name>
</gene>
<protein>
    <submittedName>
        <fullName evidence="1">Uncharacterized protein</fullName>
    </submittedName>
</protein>
<dbReference type="STRING" id="520762.AN619_23780"/>